<dbReference type="SUPFAM" id="SSF53807">
    <property type="entry name" value="Helical backbone' metal receptor"/>
    <property type="match status" value="1"/>
</dbReference>
<dbReference type="PANTHER" id="PTHR42953:SF3">
    <property type="entry name" value="HIGH-AFFINITY ZINC UPTAKE SYSTEM PROTEIN ZNUA"/>
    <property type="match status" value="1"/>
</dbReference>
<accession>A0A9D1J4P6</accession>
<comment type="similarity">
    <text evidence="1">Belongs to the bacterial solute-binding protein 9 family.</text>
</comment>
<dbReference type="Proteomes" id="UP000824241">
    <property type="component" value="Unassembled WGS sequence"/>
</dbReference>
<evidence type="ECO:0000313" key="4">
    <source>
        <dbReference type="EMBL" id="HIR60966.1"/>
    </source>
</evidence>
<evidence type="ECO:0000256" key="1">
    <source>
        <dbReference type="ARBA" id="ARBA00011028"/>
    </source>
</evidence>
<dbReference type="GO" id="GO:0046872">
    <property type="term" value="F:metal ion binding"/>
    <property type="evidence" value="ECO:0007669"/>
    <property type="project" value="InterPro"/>
</dbReference>
<organism evidence="4 5">
    <name type="scientific">Candidatus Faecivivens stercoravium</name>
    <dbReference type="NCBI Taxonomy" id="2840803"/>
    <lineage>
        <taxon>Bacteria</taxon>
        <taxon>Bacillati</taxon>
        <taxon>Bacillota</taxon>
        <taxon>Clostridia</taxon>
        <taxon>Eubacteriales</taxon>
        <taxon>Oscillospiraceae</taxon>
        <taxon>Oscillospiraceae incertae sedis</taxon>
        <taxon>Candidatus Faecivivens</taxon>
    </lineage>
</organism>
<dbReference type="PANTHER" id="PTHR42953">
    <property type="entry name" value="HIGH-AFFINITY ZINC UPTAKE SYSTEM PROTEIN ZNUA-RELATED"/>
    <property type="match status" value="1"/>
</dbReference>
<dbReference type="Pfam" id="PF01297">
    <property type="entry name" value="ZnuA"/>
    <property type="match status" value="1"/>
</dbReference>
<dbReference type="GO" id="GO:0030001">
    <property type="term" value="P:metal ion transport"/>
    <property type="evidence" value="ECO:0007669"/>
    <property type="project" value="InterPro"/>
</dbReference>
<dbReference type="Gene3D" id="3.40.50.1980">
    <property type="entry name" value="Nitrogenase molybdenum iron protein domain"/>
    <property type="match status" value="2"/>
</dbReference>
<keyword evidence="3" id="KW-0732">Signal</keyword>
<keyword evidence="2" id="KW-0813">Transport</keyword>
<evidence type="ECO:0000256" key="2">
    <source>
        <dbReference type="ARBA" id="ARBA00022448"/>
    </source>
</evidence>
<dbReference type="EMBL" id="DVHA01000169">
    <property type="protein sequence ID" value="HIR60966.1"/>
    <property type="molecule type" value="Genomic_DNA"/>
</dbReference>
<sequence length="277" mass="30346">LQNLMAGTGSTPTLMMKNGVDMHSFQPTAADIVSLSDANLFLYVGGTSDQWVEDALINARNEGIIAVDMMDVLEDRLLTETLVEGMQEDHDHDEEEHESSYDEHVWLSLTNAQLVCAALCDALCEIDTEHAETYRSNLEVYTASLEQLDEAFTETIEEASLDTLLFGDRFPFTYLLADYDVNYYAAFPGCSAETEASFATISFLTGKLDELSLPAVLTIDGSDQSIARTIVDSSRDKDAAILTLDSMQSVTDADIEAGASYLSIMESNRAVLEQALS</sequence>
<reference evidence="4" key="2">
    <citation type="journal article" date="2021" name="PeerJ">
        <title>Extensive microbial diversity within the chicken gut microbiome revealed by metagenomics and culture.</title>
        <authorList>
            <person name="Gilroy R."/>
            <person name="Ravi A."/>
            <person name="Getino M."/>
            <person name="Pursley I."/>
            <person name="Horton D.L."/>
            <person name="Alikhan N.F."/>
            <person name="Baker D."/>
            <person name="Gharbi K."/>
            <person name="Hall N."/>
            <person name="Watson M."/>
            <person name="Adriaenssens E.M."/>
            <person name="Foster-Nyarko E."/>
            <person name="Jarju S."/>
            <person name="Secka A."/>
            <person name="Antonio M."/>
            <person name="Oren A."/>
            <person name="Chaudhuri R.R."/>
            <person name="La Ragione R."/>
            <person name="Hildebrand F."/>
            <person name="Pallen M.J."/>
        </authorList>
    </citation>
    <scope>NUCLEOTIDE SEQUENCE</scope>
    <source>
        <strain evidence="4">CHK189-12415</strain>
    </source>
</reference>
<evidence type="ECO:0000256" key="3">
    <source>
        <dbReference type="ARBA" id="ARBA00022729"/>
    </source>
</evidence>
<dbReference type="InterPro" id="IPR006127">
    <property type="entry name" value="ZnuA-like"/>
</dbReference>
<protein>
    <submittedName>
        <fullName evidence="4">Zinc ABC transporter substrate-binding protein</fullName>
    </submittedName>
</protein>
<gene>
    <name evidence="4" type="ORF">IAB37_05255</name>
</gene>
<proteinExistence type="inferred from homology"/>
<feature type="non-terminal residue" evidence="4">
    <location>
        <position position="1"/>
    </location>
</feature>
<evidence type="ECO:0000313" key="5">
    <source>
        <dbReference type="Proteomes" id="UP000824241"/>
    </source>
</evidence>
<comment type="caution">
    <text evidence="4">The sequence shown here is derived from an EMBL/GenBank/DDBJ whole genome shotgun (WGS) entry which is preliminary data.</text>
</comment>
<dbReference type="InterPro" id="IPR050492">
    <property type="entry name" value="Bact_metal-bind_prot9"/>
</dbReference>
<name>A0A9D1J4P6_9FIRM</name>
<reference evidence="4" key="1">
    <citation type="submission" date="2020-10" db="EMBL/GenBank/DDBJ databases">
        <authorList>
            <person name="Gilroy R."/>
        </authorList>
    </citation>
    <scope>NUCLEOTIDE SEQUENCE</scope>
    <source>
        <strain evidence="4">CHK189-12415</strain>
    </source>
</reference>
<dbReference type="AlphaFoldDB" id="A0A9D1J4P6"/>